<evidence type="ECO:0000256" key="1">
    <source>
        <dbReference type="SAM" id="MobiDB-lite"/>
    </source>
</evidence>
<evidence type="ECO:0000313" key="3">
    <source>
        <dbReference type="Proteomes" id="UP000694415"/>
    </source>
</evidence>
<protein>
    <submittedName>
        <fullName evidence="2">Uncharacterized protein</fullName>
    </submittedName>
</protein>
<feature type="region of interest" description="Disordered" evidence="1">
    <location>
        <begin position="14"/>
        <end position="66"/>
    </location>
</feature>
<feature type="region of interest" description="Disordered" evidence="1">
    <location>
        <begin position="78"/>
        <end position="136"/>
    </location>
</feature>
<dbReference type="GeneTree" id="ENSGT00860000135742"/>
<name>A0A8C6H0S3_MUSSI</name>
<keyword evidence="3" id="KW-1185">Reference proteome</keyword>
<dbReference type="Ensembl" id="ENSMSIT00000018863.1">
    <property type="protein sequence ID" value="ENSMSIP00000014847.1"/>
    <property type="gene ID" value="ENSMSIG00000012779.1"/>
</dbReference>
<evidence type="ECO:0000313" key="2">
    <source>
        <dbReference type="Ensembl" id="ENSMSIP00000014847.1"/>
    </source>
</evidence>
<reference evidence="2" key="2">
    <citation type="submission" date="2025-09" db="UniProtKB">
        <authorList>
            <consortium name="Ensembl"/>
        </authorList>
    </citation>
    <scope>IDENTIFICATION</scope>
</reference>
<dbReference type="AlphaFoldDB" id="A0A8C6H0S3"/>
<sequence length="164" mass="17172">PLPHSAYHEAEFLKGAEATLNPPSYPPGGQNGPQDIRPVSAPTPTPAPTRDTERSSGACCCPGQLSRPEFGGVTTTGHCSRHTVPSSTHLQSGTEGDLSFGQCPPPQSTHWESRKGGRLAEHPPARNPACAPGLFGSPQVLALQKDLPWPDSGNSVTWSYSGGN</sequence>
<organism evidence="2 3">
    <name type="scientific">Mus spicilegus</name>
    <name type="common">Mound-building mouse</name>
    <dbReference type="NCBI Taxonomy" id="10103"/>
    <lineage>
        <taxon>Eukaryota</taxon>
        <taxon>Metazoa</taxon>
        <taxon>Chordata</taxon>
        <taxon>Craniata</taxon>
        <taxon>Vertebrata</taxon>
        <taxon>Euteleostomi</taxon>
        <taxon>Mammalia</taxon>
        <taxon>Eutheria</taxon>
        <taxon>Euarchontoglires</taxon>
        <taxon>Glires</taxon>
        <taxon>Rodentia</taxon>
        <taxon>Myomorpha</taxon>
        <taxon>Muroidea</taxon>
        <taxon>Muridae</taxon>
        <taxon>Murinae</taxon>
        <taxon>Mus</taxon>
        <taxon>Mus</taxon>
    </lineage>
</organism>
<proteinExistence type="predicted"/>
<feature type="compositionally biased region" description="Polar residues" evidence="1">
    <location>
        <begin position="78"/>
        <end position="94"/>
    </location>
</feature>
<accession>A0A8C6H0S3</accession>
<dbReference type="Proteomes" id="UP000694415">
    <property type="component" value="Unplaced"/>
</dbReference>
<reference evidence="2" key="1">
    <citation type="submission" date="2025-08" db="UniProtKB">
        <authorList>
            <consortium name="Ensembl"/>
        </authorList>
    </citation>
    <scope>IDENTIFICATION</scope>
</reference>
<feature type="compositionally biased region" description="Basic and acidic residues" evidence="1">
    <location>
        <begin position="111"/>
        <end position="124"/>
    </location>
</feature>